<dbReference type="RefSeq" id="WP_067391066.1">
    <property type="nucleotide sequence ID" value="NZ_JXKH01000002.1"/>
</dbReference>
<dbReference type="SUPFAM" id="SSF46973">
    <property type="entry name" value="Enzyme IIa from lactose specific PTS, IIa-lac"/>
    <property type="match status" value="1"/>
</dbReference>
<dbReference type="Proteomes" id="UP000181884">
    <property type="component" value="Unassembled WGS sequence"/>
</dbReference>
<keyword evidence="2" id="KW-0762">Sugar transport</keyword>
<keyword evidence="4" id="KW-0598">Phosphotransferase system</keyword>
<keyword evidence="9" id="KW-1185">Reference proteome</keyword>
<dbReference type="GO" id="GO:0046872">
    <property type="term" value="F:metal ion binding"/>
    <property type="evidence" value="ECO:0007669"/>
    <property type="project" value="UniProtKB-KW"/>
</dbReference>
<dbReference type="PANTHER" id="PTHR34382:SF7">
    <property type="entry name" value="PTS SYSTEM N,N'-DIACETYLCHITOBIOSE-SPECIFIC EIIA COMPONENT"/>
    <property type="match status" value="1"/>
</dbReference>
<feature type="active site" description="Tele-phosphohistidine intermediate" evidence="5">
    <location>
        <position position="76"/>
    </location>
</feature>
<dbReference type="PANTHER" id="PTHR34382">
    <property type="entry name" value="PTS SYSTEM N,N'-DIACETYLCHITOBIOSE-SPECIFIC EIIA COMPONENT"/>
    <property type="match status" value="1"/>
</dbReference>
<dbReference type="InterPro" id="IPR036542">
    <property type="entry name" value="PTS_IIA_lac/cel_sf"/>
</dbReference>
<dbReference type="AlphaFoldDB" id="A0A1L8RI15"/>
<feature type="binding site" evidence="6">
    <location>
        <position position="79"/>
    </location>
    <ligand>
        <name>Mg(2+)</name>
        <dbReference type="ChEBI" id="CHEBI:18420"/>
        <note>ligand shared between all trimeric partners</note>
    </ligand>
</feature>
<evidence type="ECO:0000313" key="8">
    <source>
        <dbReference type="EMBL" id="OJG19342.1"/>
    </source>
</evidence>
<comment type="caution">
    <text evidence="8">The sequence shown here is derived from an EMBL/GenBank/DDBJ whole genome shotgun (WGS) entry which is preliminary data.</text>
</comment>
<dbReference type="STRING" id="214095.RU97_GL000913"/>
<dbReference type="Gene3D" id="1.20.58.80">
    <property type="entry name" value="Phosphotransferase system, lactose/cellobiose-type IIA subunit"/>
    <property type="match status" value="1"/>
</dbReference>
<evidence type="ECO:0000256" key="3">
    <source>
        <dbReference type="ARBA" id="ARBA00022679"/>
    </source>
</evidence>
<dbReference type="PIRSF" id="PIRSF000699">
    <property type="entry name" value="PTS_IILac_III"/>
    <property type="match status" value="1"/>
</dbReference>
<protein>
    <recommendedName>
        <fullName evidence="10">PTS lactose/cellobiose transporter subunit IIA</fullName>
    </recommendedName>
</protein>
<dbReference type="GO" id="GO:0009401">
    <property type="term" value="P:phosphoenolpyruvate-dependent sugar phosphotransferase system"/>
    <property type="evidence" value="ECO:0007669"/>
    <property type="project" value="UniProtKB-KW"/>
</dbReference>
<dbReference type="InterPro" id="IPR003188">
    <property type="entry name" value="PTS_IIA_lac/cel"/>
</dbReference>
<comment type="cofactor">
    <cofactor evidence="6">
        <name>Mg(2+)</name>
        <dbReference type="ChEBI" id="CHEBI:18420"/>
    </cofactor>
    <text evidence="6">Binds 1 Mg(2+) ion per trimer.</text>
</comment>
<evidence type="ECO:0000256" key="4">
    <source>
        <dbReference type="ARBA" id="ARBA00022683"/>
    </source>
</evidence>
<evidence type="ECO:0000313" key="9">
    <source>
        <dbReference type="Proteomes" id="UP000181884"/>
    </source>
</evidence>
<dbReference type="EMBL" id="JXKH01000002">
    <property type="protein sequence ID" value="OJG19342.1"/>
    <property type="molecule type" value="Genomic_DNA"/>
</dbReference>
<organism evidence="8 9">
    <name type="scientific">Enterococcus canis</name>
    <dbReference type="NCBI Taxonomy" id="214095"/>
    <lineage>
        <taxon>Bacteria</taxon>
        <taxon>Bacillati</taxon>
        <taxon>Bacillota</taxon>
        <taxon>Bacilli</taxon>
        <taxon>Lactobacillales</taxon>
        <taxon>Enterococcaceae</taxon>
        <taxon>Enterococcus</taxon>
    </lineage>
</organism>
<evidence type="ECO:0000256" key="6">
    <source>
        <dbReference type="PIRSR" id="PIRSR000699-2"/>
    </source>
</evidence>
<evidence type="ECO:0008006" key="10">
    <source>
        <dbReference type="Google" id="ProtNLM"/>
    </source>
</evidence>
<feature type="modified residue" description="Phosphohistidine; by HPr" evidence="7">
    <location>
        <position position="76"/>
    </location>
</feature>
<dbReference type="CDD" id="cd00215">
    <property type="entry name" value="PTS_IIA_lac"/>
    <property type="match status" value="1"/>
</dbReference>
<name>A0A1L8RI15_9ENTE</name>
<keyword evidence="6" id="KW-0479">Metal-binding</keyword>
<accession>A0A1L8RI15</accession>
<dbReference type="GO" id="GO:0016740">
    <property type="term" value="F:transferase activity"/>
    <property type="evidence" value="ECO:0007669"/>
    <property type="project" value="UniProtKB-KW"/>
</dbReference>
<evidence type="ECO:0000256" key="5">
    <source>
        <dbReference type="PIRSR" id="PIRSR000699-1"/>
    </source>
</evidence>
<keyword evidence="3" id="KW-0808">Transferase</keyword>
<evidence type="ECO:0000256" key="1">
    <source>
        <dbReference type="ARBA" id="ARBA00022448"/>
    </source>
</evidence>
<keyword evidence="1" id="KW-0813">Transport</keyword>
<evidence type="ECO:0000256" key="7">
    <source>
        <dbReference type="PROSITE-ProRule" id="PRU00418"/>
    </source>
</evidence>
<evidence type="ECO:0000256" key="2">
    <source>
        <dbReference type="ARBA" id="ARBA00022597"/>
    </source>
</evidence>
<dbReference type="Pfam" id="PF02255">
    <property type="entry name" value="PTS_IIA"/>
    <property type="match status" value="1"/>
</dbReference>
<proteinExistence type="predicted"/>
<reference evidence="8 9" key="1">
    <citation type="submission" date="2014-12" db="EMBL/GenBank/DDBJ databases">
        <title>Draft genome sequences of 29 type strains of Enterococci.</title>
        <authorList>
            <person name="Zhong Z."/>
            <person name="Sun Z."/>
            <person name="Liu W."/>
            <person name="Zhang W."/>
            <person name="Zhang H."/>
        </authorList>
    </citation>
    <scope>NUCLEOTIDE SEQUENCE [LARGE SCALE GENOMIC DNA]</scope>
    <source>
        <strain evidence="8 9">DSM 17029</strain>
    </source>
</reference>
<keyword evidence="6" id="KW-0460">Magnesium</keyword>
<gene>
    <name evidence="8" type="ORF">RU97_GL000913</name>
</gene>
<dbReference type="PROSITE" id="PS51095">
    <property type="entry name" value="PTS_EIIA_TYPE_3"/>
    <property type="match status" value="1"/>
</dbReference>
<sequence>MTENEMNIFKIISASGDSRGAAFEALRAARKGDFEAAESKLQEAKEKSIDAHDVQTKLITAEINGEQTDLSLLMVHAQDHLMNSLLARDLIEEMIEMLKEQKGSTLNIN</sequence>